<accession>A0AAU8ABZ2</accession>
<dbReference type="InterPro" id="IPR036291">
    <property type="entry name" value="NAD(P)-bd_dom_sf"/>
</dbReference>
<evidence type="ECO:0000256" key="1">
    <source>
        <dbReference type="ARBA" id="ARBA00006484"/>
    </source>
</evidence>
<evidence type="ECO:0000256" key="2">
    <source>
        <dbReference type="ARBA" id="ARBA00023002"/>
    </source>
</evidence>
<dbReference type="PANTHER" id="PTHR42760">
    <property type="entry name" value="SHORT-CHAIN DEHYDROGENASES/REDUCTASES FAMILY MEMBER"/>
    <property type="match status" value="1"/>
</dbReference>
<feature type="domain" description="Ketoreductase" evidence="3">
    <location>
        <begin position="7"/>
        <end position="146"/>
    </location>
</feature>
<dbReference type="GO" id="GO:0016616">
    <property type="term" value="F:oxidoreductase activity, acting on the CH-OH group of donors, NAD or NADP as acceptor"/>
    <property type="evidence" value="ECO:0007669"/>
    <property type="project" value="UniProtKB-ARBA"/>
</dbReference>
<comment type="similarity">
    <text evidence="1">Belongs to the short-chain dehydrogenases/reductases (SDR) family.</text>
</comment>
<name>A0AAU8ABZ2_9FIRM</name>
<dbReference type="EMBL" id="CP117826">
    <property type="protein sequence ID" value="XCC63046.1"/>
    <property type="molecule type" value="Genomic_DNA"/>
</dbReference>
<dbReference type="InterPro" id="IPR057326">
    <property type="entry name" value="KR_dom"/>
</dbReference>
<dbReference type="SMART" id="SM00822">
    <property type="entry name" value="PKS_KR"/>
    <property type="match status" value="1"/>
</dbReference>
<dbReference type="PROSITE" id="PS00061">
    <property type="entry name" value="ADH_SHORT"/>
    <property type="match status" value="1"/>
</dbReference>
<dbReference type="PRINTS" id="PR00081">
    <property type="entry name" value="GDHRDH"/>
</dbReference>
<proteinExistence type="inferred from homology"/>
<gene>
    <name evidence="4" type="ORF">PUP29_03790</name>
</gene>
<dbReference type="InterPro" id="IPR002347">
    <property type="entry name" value="SDR_fam"/>
</dbReference>
<dbReference type="InterPro" id="IPR020904">
    <property type="entry name" value="Sc_DH/Rdtase_CS"/>
</dbReference>
<dbReference type="CDD" id="cd05233">
    <property type="entry name" value="SDR_c"/>
    <property type="match status" value="1"/>
</dbReference>
<dbReference type="PANTHER" id="PTHR42760:SF133">
    <property type="entry name" value="3-OXOACYL-[ACYL-CARRIER-PROTEIN] REDUCTASE"/>
    <property type="match status" value="1"/>
</dbReference>
<sequence length="251" mass="26617">MFDLKGNVAVVTGGGGGLGRQFALALAKAGAKVALLARRQAKLDAVKEEIEALGGEALAISTDVTEVKTIIAARDKILEQWGRVDILVNNAGGGVNVPIEELSEEDWAANRALDFDGVFYCMKYFGQVMLKQGYGRIINIASILGKGGLKEMPIIAYTSAKGGVVNMTRHAAAEWATKGITVNAICPGFFASEANSEEAMEIMADMIKTRTPMERPGKEGELDSTVVYLAAPESSYVTGVILPVDGGWTCI</sequence>
<reference evidence="4" key="1">
    <citation type="submission" date="2023-02" db="EMBL/GenBank/DDBJ databases">
        <title>Gut commensal Christensenella minuta modulates host metabolism via a new class of secondary bile acids.</title>
        <authorList>
            <person name="Liu C."/>
        </authorList>
    </citation>
    <scope>NUCLEOTIDE SEQUENCE</scope>
    <source>
        <strain evidence="4">CA70</strain>
    </source>
</reference>
<dbReference type="PRINTS" id="PR00080">
    <property type="entry name" value="SDRFAMILY"/>
</dbReference>
<dbReference type="GO" id="GO:0006633">
    <property type="term" value="P:fatty acid biosynthetic process"/>
    <property type="evidence" value="ECO:0007669"/>
    <property type="project" value="TreeGrafter"/>
</dbReference>
<dbReference type="Gene3D" id="3.40.50.720">
    <property type="entry name" value="NAD(P)-binding Rossmann-like Domain"/>
    <property type="match status" value="1"/>
</dbReference>
<dbReference type="AlphaFoldDB" id="A0AAU8ABZ2"/>
<dbReference type="Pfam" id="PF13561">
    <property type="entry name" value="adh_short_C2"/>
    <property type="match status" value="1"/>
</dbReference>
<organism evidence="4">
    <name type="scientific">Christensenella massiliensis</name>
    <dbReference type="NCBI Taxonomy" id="1805714"/>
    <lineage>
        <taxon>Bacteria</taxon>
        <taxon>Bacillati</taxon>
        <taxon>Bacillota</taxon>
        <taxon>Clostridia</taxon>
        <taxon>Christensenellales</taxon>
        <taxon>Christensenellaceae</taxon>
        <taxon>Christensenella</taxon>
    </lineage>
</organism>
<dbReference type="FunFam" id="3.40.50.720:FF:000084">
    <property type="entry name" value="Short-chain dehydrogenase reductase"/>
    <property type="match status" value="1"/>
</dbReference>
<protein>
    <submittedName>
        <fullName evidence="4">SDR family oxidoreductase</fullName>
    </submittedName>
</protein>
<dbReference type="SUPFAM" id="SSF51735">
    <property type="entry name" value="NAD(P)-binding Rossmann-fold domains"/>
    <property type="match status" value="1"/>
</dbReference>
<evidence type="ECO:0000313" key="4">
    <source>
        <dbReference type="EMBL" id="XCC63046.1"/>
    </source>
</evidence>
<dbReference type="RefSeq" id="WP_079547147.1">
    <property type="nucleotide sequence ID" value="NZ_CP117826.1"/>
</dbReference>
<dbReference type="GO" id="GO:0008206">
    <property type="term" value="P:bile acid metabolic process"/>
    <property type="evidence" value="ECO:0007669"/>
    <property type="project" value="UniProtKB-ARBA"/>
</dbReference>
<evidence type="ECO:0000259" key="3">
    <source>
        <dbReference type="SMART" id="SM00822"/>
    </source>
</evidence>
<keyword evidence="2" id="KW-0560">Oxidoreductase</keyword>
<dbReference type="GO" id="GO:0048038">
    <property type="term" value="F:quinone binding"/>
    <property type="evidence" value="ECO:0007669"/>
    <property type="project" value="TreeGrafter"/>
</dbReference>